<comment type="subunit">
    <text evidence="3">Homodimer.</text>
</comment>
<evidence type="ECO:0000256" key="4">
    <source>
        <dbReference type="ARBA" id="ARBA00012452"/>
    </source>
</evidence>
<dbReference type="PROSITE" id="PS50405">
    <property type="entry name" value="GST_CTER"/>
    <property type="match status" value="1"/>
</dbReference>
<dbReference type="CDD" id="cd03075">
    <property type="entry name" value="GST_N_Mu"/>
    <property type="match status" value="1"/>
</dbReference>
<evidence type="ECO:0000313" key="9">
    <source>
        <dbReference type="EMBL" id="CAE2227655.1"/>
    </source>
</evidence>
<evidence type="ECO:0000259" key="8">
    <source>
        <dbReference type="PROSITE" id="PS50405"/>
    </source>
</evidence>
<dbReference type="SFLD" id="SFLDS00019">
    <property type="entry name" value="Glutathione_Transferase_(cytos"/>
    <property type="match status" value="1"/>
</dbReference>
<dbReference type="SFLD" id="SFLDG00363">
    <property type="entry name" value="AMPS_(cytGST):_Alpha-__Mu-__Pi"/>
    <property type="match status" value="1"/>
</dbReference>
<evidence type="ECO:0000256" key="5">
    <source>
        <dbReference type="ARBA" id="ARBA00022679"/>
    </source>
</evidence>
<dbReference type="PANTHER" id="PTHR11571:SF222">
    <property type="entry name" value="GLUTATHIONE TRANSFERASE"/>
    <property type="match status" value="1"/>
</dbReference>
<dbReference type="InterPro" id="IPR050213">
    <property type="entry name" value="GST_superfamily"/>
</dbReference>
<dbReference type="InterPro" id="IPR040079">
    <property type="entry name" value="Glutathione_S-Trfase"/>
</dbReference>
<evidence type="ECO:0000259" key="7">
    <source>
        <dbReference type="PROSITE" id="PS50404"/>
    </source>
</evidence>
<dbReference type="GO" id="GO:0004364">
    <property type="term" value="F:glutathione transferase activity"/>
    <property type="evidence" value="ECO:0007669"/>
    <property type="project" value="UniProtKB-EC"/>
</dbReference>
<dbReference type="SFLD" id="SFLDG01205">
    <property type="entry name" value="AMPS.1"/>
    <property type="match status" value="1"/>
</dbReference>
<dbReference type="Gene3D" id="1.20.1050.10">
    <property type="match status" value="1"/>
</dbReference>
<dbReference type="SUPFAM" id="SSF52833">
    <property type="entry name" value="Thioredoxin-like"/>
    <property type="match status" value="1"/>
</dbReference>
<comment type="function">
    <text evidence="1">Conjugation of reduced glutathione to a wide number of exogenous and endogenous hydrophobic electrophiles.</text>
</comment>
<dbReference type="InterPro" id="IPR003081">
    <property type="entry name" value="GST_mu"/>
</dbReference>
<evidence type="ECO:0000256" key="2">
    <source>
        <dbReference type="ARBA" id="ARBA00005861"/>
    </source>
</evidence>
<protein>
    <recommendedName>
        <fullName evidence="4">glutathione transferase</fullName>
        <ecNumber evidence="4">2.5.1.18</ecNumber>
    </recommendedName>
</protein>
<dbReference type="SUPFAM" id="SSF47616">
    <property type="entry name" value="GST C-terminal domain-like"/>
    <property type="match status" value="1"/>
</dbReference>
<feature type="domain" description="GST C-terminal" evidence="8">
    <location>
        <begin position="105"/>
        <end position="229"/>
    </location>
</feature>
<feature type="domain" description="GST N-terminal" evidence="7">
    <location>
        <begin position="14"/>
        <end position="103"/>
    </location>
</feature>
<proteinExistence type="inferred from homology"/>
<dbReference type="InterPro" id="IPR036249">
    <property type="entry name" value="Thioredoxin-like_sf"/>
</dbReference>
<reference evidence="9" key="1">
    <citation type="submission" date="2021-01" db="EMBL/GenBank/DDBJ databases">
        <authorList>
            <person name="Corre E."/>
            <person name="Pelletier E."/>
            <person name="Niang G."/>
            <person name="Scheremetjew M."/>
            <person name="Finn R."/>
            <person name="Kale V."/>
            <person name="Holt S."/>
            <person name="Cochrane G."/>
            <person name="Meng A."/>
            <person name="Brown T."/>
            <person name="Cohen L."/>
        </authorList>
    </citation>
    <scope>NUCLEOTIDE SEQUENCE</scope>
    <source>
        <strain evidence="9">UIO037</strain>
    </source>
</reference>
<dbReference type="EMBL" id="HBKO01023235">
    <property type="protein sequence ID" value="CAE2227655.1"/>
    <property type="molecule type" value="Transcribed_RNA"/>
</dbReference>
<dbReference type="PRINTS" id="PR01267">
    <property type="entry name" value="GSTRNSFRASEM"/>
</dbReference>
<dbReference type="InterPro" id="IPR004046">
    <property type="entry name" value="GST_C"/>
</dbReference>
<dbReference type="Pfam" id="PF14497">
    <property type="entry name" value="GST_C_3"/>
    <property type="match status" value="1"/>
</dbReference>
<keyword evidence="5" id="KW-0808">Transferase</keyword>
<dbReference type="GO" id="GO:0006749">
    <property type="term" value="P:glutathione metabolic process"/>
    <property type="evidence" value="ECO:0007669"/>
    <property type="project" value="TreeGrafter"/>
</dbReference>
<dbReference type="Gene3D" id="3.40.30.10">
    <property type="entry name" value="Glutaredoxin"/>
    <property type="match status" value="1"/>
</dbReference>
<dbReference type="EC" id="2.5.1.18" evidence="4"/>
<comment type="catalytic activity">
    <reaction evidence="6">
        <text>RX + glutathione = an S-substituted glutathione + a halide anion + H(+)</text>
        <dbReference type="Rhea" id="RHEA:16437"/>
        <dbReference type="ChEBI" id="CHEBI:15378"/>
        <dbReference type="ChEBI" id="CHEBI:16042"/>
        <dbReference type="ChEBI" id="CHEBI:17792"/>
        <dbReference type="ChEBI" id="CHEBI:57925"/>
        <dbReference type="ChEBI" id="CHEBI:90779"/>
        <dbReference type="EC" id="2.5.1.18"/>
    </reaction>
</comment>
<dbReference type="PANTHER" id="PTHR11571">
    <property type="entry name" value="GLUTATHIONE S-TRANSFERASE"/>
    <property type="match status" value="1"/>
</dbReference>
<dbReference type="InterPro" id="IPR004045">
    <property type="entry name" value="Glutathione_S-Trfase_N"/>
</dbReference>
<dbReference type="GO" id="GO:0042802">
    <property type="term" value="F:identical protein binding"/>
    <property type="evidence" value="ECO:0007669"/>
    <property type="project" value="UniProtKB-ARBA"/>
</dbReference>
<name>A0A7S4IF88_9EUKA</name>
<dbReference type="InterPro" id="IPR036282">
    <property type="entry name" value="Glutathione-S-Trfase_C_sf"/>
</dbReference>
<dbReference type="Pfam" id="PF02798">
    <property type="entry name" value="GST_N"/>
    <property type="match status" value="1"/>
</dbReference>
<accession>A0A7S4IF88</accession>
<dbReference type="FunFam" id="1.20.1050.10:FF:000101">
    <property type="entry name" value="Glutathione S-transferase Mu 4"/>
    <property type="match status" value="1"/>
</dbReference>
<evidence type="ECO:0000256" key="1">
    <source>
        <dbReference type="ARBA" id="ARBA00003701"/>
    </source>
</evidence>
<dbReference type="GO" id="GO:0042178">
    <property type="term" value="P:xenobiotic catabolic process"/>
    <property type="evidence" value="ECO:0007669"/>
    <property type="project" value="UniProtKB-ARBA"/>
</dbReference>
<dbReference type="PROSITE" id="PS50404">
    <property type="entry name" value="GST_NTER"/>
    <property type="match status" value="1"/>
</dbReference>
<evidence type="ECO:0000256" key="6">
    <source>
        <dbReference type="ARBA" id="ARBA00047960"/>
    </source>
</evidence>
<gene>
    <name evidence="9" type="ORF">CPOL0286_LOCUS10507</name>
</gene>
<organism evidence="9">
    <name type="scientific">Prymnesium polylepis</name>
    <dbReference type="NCBI Taxonomy" id="72548"/>
    <lineage>
        <taxon>Eukaryota</taxon>
        <taxon>Haptista</taxon>
        <taxon>Haptophyta</taxon>
        <taxon>Prymnesiophyceae</taxon>
        <taxon>Prymnesiales</taxon>
        <taxon>Prymnesiaceae</taxon>
        <taxon>Prymnesium</taxon>
    </lineage>
</organism>
<dbReference type="InterPro" id="IPR010987">
    <property type="entry name" value="Glutathione-S-Trfase_C-like"/>
</dbReference>
<evidence type="ECO:0000256" key="3">
    <source>
        <dbReference type="ARBA" id="ARBA00011738"/>
    </source>
</evidence>
<comment type="similarity">
    <text evidence="2">Belongs to the GST superfamily. Mu family.</text>
</comment>
<sequence>MSTIMPPSKRSREAAVTVAYWAIRGLAQPIRLLLEYTGTPYTDKKYEQGPAPDFDKSCWFDVKDTVLGEYPFPNLPYLIDGDLVVTQSNAIVRHLARTSGLLGSTTEAAARCDIMLEEGMDLRNRTVGMAYRPPGGDYDGALPAYEETLRAHLTKCSKYLGSSKWFAGDELTACDFVIYELLDQNALMVKGVLDAYSNLKDYHARFRALPEIAAYLASDRCIVFPCNNQHSHTTQKKLC</sequence>
<dbReference type="AlphaFoldDB" id="A0A7S4IF88"/>